<keyword evidence="3" id="KW-0472">Membrane</keyword>
<evidence type="ECO:0000313" key="6">
    <source>
        <dbReference type="Proteomes" id="UP000179807"/>
    </source>
</evidence>
<dbReference type="OrthoDB" id="427280at2759"/>
<dbReference type="PROSITE" id="PS00194">
    <property type="entry name" value="THIOREDOXIN_1"/>
    <property type="match status" value="1"/>
</dbReference>
<dbReference type="GO" id="GO:0006457">
    <property type="term" value="P:protein folding"/>
    <property type="evidence" value="ECO:0007669"/>
    <property type="project" value="TreeGrafter"/>
</dbReference>
<keyword evidence="3" id="KW-0812">Transmembrane</keyword>
<dbReference type="InterPro" id="IPR036249">
    <property type="entry name" value="Thioredoxin-like_sf"/>
</dbReference>
<protein>
    <submittedName>
        <fullName evidence="5">Thioredoxin family protein</fullName>
    </submittedName>
</protein>
<dbReference type="GeneID" id="94842143"/>
<keyword evidence="6" id="KW-1185">Reference proteome</keyword>
<evidence type="ECO:0000259" key="4">
    <source>
        <dbReference type="PROSITE" id="PS51352"/>
    </source>
</evidence>
<dbReference type="InterPro" id="IPR017937">
    <property type="entry name" value="Thioredoxin_CS"/>
</dbReference>
<reference evidence="5" key="1">
    <citation type="submission" date="2016-10" db="EMBL/GenBank/DDBJ databases">
        <authorList>
            <person name="Benchimol M."/>
            <person name="Almeida L.G."/>
            <person name="Vasconcelos A.T."/>
            <person name="Perreira-Neves A."/>
            <person name="Rosa I.A."/>
            <person name="Tasca T."/>
            <person name="Bogo M.R."/>
            <person name="de Souza W."/>
        </authorList>
    </citation>
    <scope>NUCLEOTIDE SEQUENCE [LARGE SCALE GENOMIC DNA]</scope>
    <source>
        <strain evidence="5">K</strain>
    </source>
</reference>
<evidence type="ECO:0000256" key="2">
    <source>
        <dbReference type="ARBA" id="ARBA00022729"/>
    </source>
</evidence>
<dbReference type="GO" id="GO:0005783">
    <property type="term" value="C:endoplasmic reticulum"/>
    <property type="evidence" value="ECO:0007669"/>
    <property type="project" value="TreeGrafter"/>
</dbReference>
<evidence type="ECO:0000256" key="1">
    <source>
        <dbReference type="ARBA" id="ARBA00006347"/>
    </source>
</evidence>
<dbReference type="InterPro" id="IPR051063">
    <property type="entry name" value="PDI"/>
</dbReference>
<dbReference type="RefSeq" id="XP_068355515.1">
    <property type="nucleotide sequence ID" value="XM_068507439.1"/>
</dbReference>
<dbReference type="CDD" id="cd02961">
    <property type="entry name" value="PDI_a_family"/>
    <property type="match status" value="1"/>
</dbReference>
<evidence type="ECO:0000313" key="5">
    <source>
        <dbReference type="EMBL" id="OHT02379.1"/>
    </source>
</evidence>
<dbReference type="GO" id="GO:0003756">
    <property type="term" value="F:protein disulfide isomerase activity"/>
    <property type="evidence" value="ECO:0007669"/>
    <property type="project" value="TreeGrafter"/>
</dbReference>
<comment type="similarity">
    <text evidence="1">Belongs to the protein disulfide isomerase family.</text>
</comment>
<name>A0A1J4JTI1_9EUKA</name>
<dbReference type="PANTHER" id="PTHR45672:SF3">
    <property type="entry name" value="THIOREDOXIN DOMAIN-CONTAINING PROTEIN 5"/>
    <property type="match status" value="1"/>
</dbReference>
<dbReference type="VEuPathDB" id="TrichDB:TRFO_30580"/>
<dbReference type="EMBL" id="MLAK01000870">
    <property type="protein sequence ID" value="OHT02379.1"/>
    <property type="molecule type" value="Genomic_DNA"/>
</dbReference>
<dbReference type="PANTHER" id="PTHR45672">
    <property type="entry name" value="PROTEIN DISULFIDE-ISOMERASE C17H9.14C-RELATED"/>
    <property type="match status" value="1"/>
</dbReference>
<proteinExistence type="inferred from homology"/>
<comment type="caution">
    <text evidence="5">The sequence shown here is derived from an EMBL/GenBank/DDBJ whole genome shotgun (WGS) entry which is preliminary data.</text>
</comment>
<dbReference type="Pfam" id="PF00085">
    <property type="entry name" value="Thioredoxin"/>
    <property type="match status" value="1"/>
</dbReference>
<keyword evidence="3" id="KW-1133">Transmembrane helix</keyword>
<sequence>MIFFVFLSAVFCIPIHLTDENFTTFLNESDRPIFLKLWANWCPHCKDFAPTWDELAVLPDYEEKVYIADIECEENRNSCKSYPGENFPRLYWIDSANQNAITYTGERSMAHFQMFIKKQLHFPILPINESELENYVETANLGSVLLFKLSSSDFSSLQVAQKVATKFRSSELRFIVVENDTQIEPILIAYTEIDRSEKFNGEWNEEQLSQFIYRNSVPYLAEINAYIMKFFVNFNLSTFIRVPNISKPVTPETSEICNDASNYFPVTQTDCYSSPWFCRFVGIGLNNSNDQYVIYNRGMQLFWVFDESENVRKFINEWVIKVSKNLIKPSGPGVGLFSPLFNMYYSQRAQGNPFFVVFIPPVLILILIIYMIYQCAQESKMKND</sequence>
<accession>A0A1J4JTI1</accession>
<dbReference type="SUPFAM" id="SSF52833">
    <property type="entry name" value="Thioredoxin-like"/>
    <property type="match status" value="1"/>
</dbReference>
<dbReference type="Gene3D" id="3.40.30.10">
    <property type="entry name" value="Glutaredoxin"/>
    <property type="match status" value="1"/>
</dbReference>
<dbReference type="AlphaFoldDB" id="A0A1J4JTI1"/>
<dbReference type="Proteomes" id="UP000179807">
    <property type="component" value="Unassembled WGS sequence"/>
</dbReference>
<gene>
    <name evidence="5" type="ORF">TRFO_30580</name>
</gene>
<organism evidence="5 6">
    <name type="scientific">Tritrichomonas foetus</name>
    <dbReference type="NCBI Taxonomy" id="1144522"/>
    <lineage>
        <taxon>Eukaryota</taxon>
        <taxon>Metamonada</taxon>
        <taxon>Parabasalia</taxon>
        <taxon>Tritrichomonadida</taxon>
        <taxon>Tritrichomonadidae</taxon>
        <taxon>Tritrichomonas</taxon>
    </lineage>
</organism>
<dbReference type="PROSITE" id="PS51352">
    <property type="entry name" value="THIOREDOXIN_2"/>
    <property type="match status" value="1"/>
</dbReference>
<dbReference type="InterPro" id="IPR013766">
    <property type="entry name" value="Thioredoxin_domain"/>
</dbReference>
<keyword evidence="2" id="KW-0732">Signal</keyword>
<feature type="domain" description="Thioredoxin" evidence="4">
    <location>
        <begin position="1"/>
        <end position="121"/>
    </location>
</feature>
<evidence type="ECO:0000256" key="3">
    <source>
        <dbReference type="SAM" id="Phobius"/>
    </source>
</evidence>
<feature type="transmembrane region" description="Helical" evidence="3">
    <location>
        <begin position="354"/>
        <end position="373"/>
    </location>
</feature>